<keyword evidence="3" id="KW-1185">Reference proteome</keyword>
<dbReference type="AlphaFoldDB" id="A0A6J8BUZ8"/>
<name>A0A6J8BUZ8_MYTCO</name>
<evidence type="ECO:0000256" key="1">
    <source>
        <dbReference type="SAM" id="Coils"/>
    </source>
</evidence>
<dbReference type="SUPFAM" id="SSF57845">
    <property type="entry name" value="B-box zinc-binding domain"/>
    <property type="match status" value="1"/>
</dbReference>
<evidence type="ECO:0008006" key="4">
    <source>
        <dbReference type="Google" id="ProtNLM"/>
    </source>
</evidence>
<gene>
    <name evidence="2" type="ORF">MCOR_21613</name>
</gene>
<protein>
    <recommendedName>
        <fullName evidence="4">B box-type domain-containing protein</fullName>
    </recommendedName>
</protein>
<evidence type="ECO:0000313" key="3">
    <source>
        <dbReference type="Proteomes" id="UP000507470"/>
    </source>
</evidence>
<dbReference type="Gene3D" id="3.30.160.60">
    <property type="entry name" value="Classic Zinc Finger"/>
    <property type="match status" value="1"/>
</dbReference>
<keyword evidence="1" id="KW-0175">Coiled coil</keyword>
<dbReference type="OrthoDB" id="10423109at2759"/>
<dbReference type="EMBL" id="CACVKT020003841">
    <property type="protein sequence ID" value="CAC5386137.1"/>
    <property type="molecule type" value="Genomic_DNA"/>
</dbReference>
<organism evidence="2 3">
    <name type="scientific">Mytilus coruscus</name>
    <name type="common">Sea mussel</name>
    <dbReference type="NCBI Taxonomy" id="42192"/>
    <lineage>
        <taxon>Eukaryota</taxon>
        <taxon>Metazoa</taxon>
        <taxon>Spiralia</taxon>
        <taxon>Lophotrochozoa</taxon>
        <taxon>Mollusca</taxon>
        <taxon>Bivalvia</taxon>
        <taxon>Autobranchia</taxon>
        <taxon>Pteriomorphia</taxon>
        <taxon>Mytilida</taxon>
        <taxon>Mytiloidea</taxon>
        <taxon>Mytilidae</taxon>
        <taxon>Mytilinae</taxon>
        <taxon>Mytilus</taxon>
    </lineage>
</organism>
<accession>A0A6J8BUZ8</accession>
<dbReference type="Proteomes" id="UP000507470">
    <property type="component" value="Unassembled WGS sequence"/>
</dbReference>
<sequence length="229" mass="27115">MWCLECCKSFFANCKEEHDSSNASINHNTILEEEYIKLPIYPKLTLHCEKHNKKYEKFCPDHHLLLCKKCIKTTHKTCKDVLSLEEVTHNTKSSGVVEHMKTSIDDIQLTLQKIKQSRNENLTSVRTQIKDIQKEISRFRSQLNKTLDKMEKELMEEMEKVEYKTKRHMAILFKDLQQHEHKIKEIKRGIEGLEKYGTDFKTFLAGNQSENVVHQEKKYMQSLLDQKKT</sequence>
<feature type="coiled-coil region" evidence="1">
    <location>
        <begin position="122"/>
        <end position="196"/>
    </location>
</feature>
<reference evidence="2 3" key="1">
    <citation type="submission" date="2020-06" db="EMBL/GenBank/DDBJ databases">
        <authorList>
            <person name="Li R."/>
            <person name="Bekaert M."/>
        </authorList>
    </citation>
    <scope>NUCLEOTIDE SEQUENCE [LARGE SCALE GENOMIC DNA]</scope>
    <source>
        <strain evidence="3">wild</strain>
    </source>
</reference>
<evidence type="ECO:0000313" key="2">
    <source>
        <dbReference type="EMBL" id="CAC5386137.1"/>
    </source>
</evidence>
<proteinExistence type="predicted"/>